<dbReference type="Pfam" id="PF08798">
    <property type="entry name" value="CRISPR_assoc"/>
    <property type="match status" value="1"/>
</dbReference>
<dbReference type="SUPFAM" id="SSF117987">
    <property type="entry name" value="CRISPR-associated protein"/>
    <property type="match status" value="2"/>
</dbReference>
<name>A0A397Q7K7_9HYPH</name>
<dbReference type="SMART" id="SM01101">
    <property type="entry name" value="CRISPR_assoc"/>
    <property type="match status" value="1"/>
</dbReference>
<dbReference type="CDD" id="cd09727">
    <property type="entry name" value="Cas6_I-E"/>
    <property type="match status" value="1"/>
</dbReference>
<dbReference type="Gene3D" id="3.30.70.1200">
    <property type="entry name" value="Crispr-associated protein, domain 1"/>
    <property type="match status" value="1"/>
</dbReference>
<dbReference type="RefSeq" id="WP_210209142.1">
    <property type="nucleotide sequence ID" value="NZ_QXDF01000001.1"/>
</dbReference>
<dbReference type="EMBL" id="QXDF01000001">
    <property type="protein sequence ID" value="RIA55795.1"/>
    <property type="molecule type" value="Genomic_DNA"/>
</dbReference>
<evidence type="ECO:0000313" key="1">
    <source>
        <dbReference type="EMBL" id="RIA55795.1"/>
    </source>
</evidence>
<comment type="caution">
    <text evidence="1">The sequence shown here is derived from an EMBL/GenBank/DDBJ whole genome shotgun (WGS) entry which is preliminary data.</text>
</comment>
<keyword evidence="2" id="KW-1185">Reference proteome</keyword>
<gene>
    <name evidence="1" type="ORF">BXY53_0875</name>
</gene>
<reference evidence="1 2" key="1">
    <citation type="submission" date="2018-08" db="EMBL/GenBank/DDBJ databases">
        <title>Genomic Encyclopedia of Archaeal and Bacterial Type Strains, Phase II (KMG-II): from individual species to whole genera.</title>
        <authorList>
            <person name="Goeker M."/>
        </authorList>
    </citation>
    <scope>NUCLEOTIDE SEQUENCE [LARGE SCALE GENOMIC DNA]</scope>
    <source>
        <strain evidence="1 2">DSM 5002</strain>
    </source>
</reference>
<sequence>MYLSRLTLSRKPDIAALGQLLEPEHDGRRMDAHHRLIWSAFAGNHDARRDFLWRDMGRGQFLVLSPREPRESALFEEIDTKPFEPDLRYGDRLQILLRANATRTVTDADGRKRHRDVVMEALHPVPKGQRAAVRMEVAQDAGRQWLAGQGARAGFEVDAATVSSYRVAEPRRNGPRFGIIDLQGAIKITDPEAFLSRVAQGFGRAKAFGCGLMLIRRG</sequence>
<protein>
    <submittedName>
        <fullName evidence="1">CRISPR-associated Cse3 family protein</fullName>
    </submittedName>
</protein>
<organism evidence="1 2">
    <name type="scientific">Dichotomicrobium thermohalophilum</name>
    <dbReference type="NCBI Taxonomy" id="933063"/>
    <lineage>
        <taxon>Bacteria</taxon>
        <taxon>Pseudomonadati</taxon>
        <taxon>Pseudomonadota</taxon>
        <taxon>Alphaproteobacteria</taxon>
        <taxon>Hyphomicrobiales</taxon>
        <taxon>Hyphomicrobiaceae</taxon>
        <taxon>Dichotomicrobium</taxon>
    </lineage>
</organism>
<dbReference type="Gene3D" id="3.30.70.1210">
    <property type="entry name" value="Crispr-associated protein, domain 2"/>
    <property type="match status" value="1"/>
</dbReference>
<proteinExistence type="predicted"/>
<dbReference type="InterPro" id="IPR010179">
    <property type="entry name" value="CRISPR-assoc_prot_Cse3"/>
</dbReference>
<accession>A0A397Q7K7</accession>
<evidence type="ECO:0000313" key="2">
    <source>
        <dbReference type="Proteomes" id="UP000266273"/>
    </source>
</evidence>
<dbReference type="AlphaFoldDB" id="A0A397Q7K7"/>
<dbReference type="Proteomes" id="UP000266273">
    <property type="component" value="Unassembled WGS sequence"/>
</dbReference>
<dbReference type="NCBIfam" id="TIGR01907">
    <property type="entry name" value="casE_Cse3"/>
    <property type="match status" value="1"/>
</dbReference>